<dbReference type="NCBIfam" id="TIGR01135">
    <property type="entry name" value="glmS"/>
    <property type="match status" value="1"/>
</dbReference>
<dbReference type="PROSITE" id="PS51278">
    <property type="entry name" value="GATASE_TYPE_2"/>
    <property type="match status" value="1"/>
</dbReference>
<dbReference type="GO" id="GO:0097367">
    <property type="term" value="F:carbohydrate derivative binding"/>
    <property type="evidence" value="ECO:0007669"/>
    <property type="project" value="InterPro"/>
</dbReference>
<keyword evidence="3 9" id="KW-0032">Aminotransferase</keyword>
<dbReference type="AlphaFoldDB" id="A0A7C5XKH5"/>
<dbReference type="CDD" id="cd05009">
    <property type="entry name" value="SIS_GlmS_GlmD_2"/>
    <property type="match status" value="1"/>
</dbReference>
<dbReference type="GO" id="GO:0004360">
    <property type="term" value="F:glutamine-fructose-6-phosphate transaminase (isomerizing) activity"/>
    <property type="evidence" value="ECO:0007669"/>
    <property type="project" value="UniProtKB-EC"/>
</dbReference>
<evidence type="ECO:0000256" key="3">
    <source>
        <dbReference type="ARBA" id="ARBA00022576"/>
    </source>
</evidence>
<name>A0A7C5XKH5_9CREN</name>
<accession>A0A7C5XKH5</accession>
<dbReference type="InterPro" id="IPR035466">
    <property type="entry name" value="GlmS/AgaS_SIS"/>
</dbReference>
<evidence type="ECO:0000313" key="9">
    <source>
        <dbReference type="EMBL" id="HHP81746.1"/>
    </source>
</evidence>
<keyword evidence="4 9" id="KW-0808">Transferase</keyword>
<gene>
    <name evidence="9" type="primary">glmS</name>
    <name evidence="9" type="ORF">ENM84_03685</name>
</gene>
<evidence type="ECO:0000256" key="5">
    <source>
        <dbReference type="ARBA" id="ARBA00022737"/>
    </source>
</evidence>
<dbReference type="Gene3D" id="3.60.20.10">
    <property type="entry name" value="Glutamine Phosphoribosylpyrophosphate, subunit 1, domain 1"/>
    <property type="match status" value="1"/>
</dbReference>
<dbReference type="PANTHER" id="PTHR10937">
    <property type="entry name" value="GLUCOSAMINE--FRUCTOSE-6-PHOSPHATE AMINOTRANSFERASE, ISOMERIZING"/>
    <property type="match status" value="1"/>
</dbReference>
<dbReference type="InterPro" id="IPR035490">
    <property type="entry name" value="GlmS/FrlB_SIS"/>
</dbReference>
<feature type="domain" description="SIS" evidence="8">
    <location>
        <begin position="282"/>
        <end position="422"/>
    </location>
</feature>
<comment type="caution">
    <text evidence="9">The sequence shown here is derived from an EMBL/GenBank/DDBJ whole genome shotgun (WGS) entry which is preliminary data.</text>
</comment>
<dbReference type="InterPro" id="IPR005855">
    <property type="entry name" value="GFAT"/>
</dbReference>
<reference evidence="9" key="1">
    <citation type="journal article" date="2020" name="mSystems">
        <title>Genome- and Community-Level Interaction Insights into Carbon Utilization and Element Cycling Functions of Hydrothermarchaeota in Hydrothermal Sediment.</title>
        <authorList>
            <person name="Zhou Z."/>
            <person name="Liu Y."/>
            <person name="Xu W."/>
            <person name="Pan J."/>
            <person name="Luo Z.H."/>
            <person name="Li M."/>
        </authorList>
    </citation>
    <scope>NUCLEOTIDE SEQUENCE [LARGE SCALE GENOMIC DNA]</scope>
    <source>
        <strain evidence="9">SpSt-1121</strain>
    </source>
</reference>
<evidence type="ECO:0000256" key="4">
    <source>
        <dbReference type="ARBA" id="ARBA00022679"/>
    </source>
</evidence>
<comment type="catalytic activity">
    <reaction evidence="1">
        <text>D-fructose 6-phosphate + L-glutamine = D-glucosamine 6-phosphate + L-glutamate</text>
        <dbReference type="Rhea" id="RHEA:13237"/>
        <dbReference type="ChEBI" id="CHEBI:29985"/>
        <dbReference type="ChEBI" id="CHEBI:58359"/>
        <dbReference type="ChEBI" id="CHEBI:58725"/>
        <dbReference type="ChEBI" id="CHEBI:61527"/>
        <dbReference type="EC" id="2.6.1.16"/>
    </reaction>
</comment>
<keyword evidence="5" id="KW-0677">Repeat</keyword>
<proteinExistence type="predicted"/>
<dbReference type="InterPro" id="IPR046348">
    <property type="entry name" value="SIS_dom_sf"/>
</dbReference>
<dbReference type="Gene3D" id="3.40.50.10490">
    <property type="entry name" value="Glucose-6-phosphate isomerase like protein, domain 1"/>
    <property type="match status" value="2"/>
</dbReference>
<organism evidence="9">
    <name type="scientific">Ignisphaera aggregans</name>
    <dbReference type="NCBI Taxonomy" id="334771"/>
    <lineage>
        <taxon>Archaea</taxon>
        <taxon>Thermoproteota</taxon>
        <taxon>Thermoprotei</taxon>
        <taxon>Desulfurococcales</taxon>
        <taxon>Desulfurococcaceae</taxon>
        <taxon>Ignisphaera</taxon>
    </lineage>
</organism>
<dbReference type="InterPro" id="IPR029055">
    <property type="entry name" value="Ntn_hydrolases_N"/>
</dbReference>
<dbReference type="SUPFAM" id="SSF53697">
    <property type="entry name" value="SIS domain"/>
    <property type="match status" value="1"/>
</dbReference>
<evidence type="ECO:0000256" key="6">
    <source>
        <dbReference type="ARBA" id="ARBA00022962"/>
    </source>
</evidence>
<dbReference type="EC" id="2.6.1.16" evidence="2"/>
<dbReference type="Pfam" id="PF01380">
    <property type="entry name" value="SIS"/>
    <property type="match status" value="2"/>
</dbReference>
<dbReference type="Pfam" id="PF13522">
    <property type="entry name" value="GATase_6"/>
    <property type="match status" value="1"/>
</dbReference>
<dbReference type="SUPFAM" id="SSF56235">
    <property type="entry name" value="N-terminal nucleophile aminohydrolases (Ntn hydrolases)"/>
    <property type="match status" value="1"/>
</dbReference>
<dbReference type="NCBIfam" id="NF001484">
    <property type="entry name" value="PRK00331.1"/>
    <property type="match status" value="1"/>
</dbReference>
<sequence length="608" mass="67180">MGGIFGAISHGEDNVVDIVIRGVKGLEYRGFDGSGIAISADKTVKIFKDATRIDVVVERYGLNKLYSWVALGHTRYATHGKPHIENTQPHSDCKNIVAVVGDGSIANYEKLRDEVIYKGHRVVSRCDFEVVAHLIEEELENTSNFLKALVNTIKKLSGFYSFAVLNSLCNCIAVYTSLQPIFIGVSDKLFAVSSSKGMLYPIADKYIELGKEDVALITKNGIEVYSVSELSRIDKPFKNLDIDVKYIDKDGYPHHMIREIYEIPYSILRTVSSIQEKYLSFAARLISDAKDIFIIGNGTSLHAGLIASYYLSELAGINSIVVSAAEFPLYYVDNVSPGTVVIAISQSGETGDVIQSIFEAKIRGATIMGITNYIGSKLANLSNLYLPVAAGPEMAIPATKTFTSTLTLLYLASLRTANHIGKIHESEYRDRVKRLWILGEMLLGYMHKIDIEASKAVEYISQCRSGYITSRGITYPIALEGALKFKETAYIHAEGVETGEFRHGPQSLLEEGVFTIFLIPFERSAIASTYNLIQLAIDRGAKTVAIGFETDQHLNSLTQVAKIRIPSVERHLAPIIATIPLQFMAYRLGVLLGRPIDKPRYLTKTVAH</sequence>
<protein>
    <recommendedName>
        <fullName evidence="2">glutamine--fructose-6-phosphate transaminase (isomerizing)</fullName>
        <ecNumber evidence="2">2.6.1.16</ecNumber>
    </recommendedName>
</protein>
<dbReference type="GO" id="GO:0006047">
    <property type="term" value="P:UDP-N-acetylglucosamine metabolic process"/>
    <property type="evidence" value="ECO:0007669"/>
    <property type="project" value="TreeGrafter"/>
</dbReference>
<dbReference type="GO" id="GO:0006487">
    <property type="term" value="P:protein N-linked glycosylation"/>
    <property type="evidence" value="ECO:0007669"/>
    <property type="project" value="TreeGrafter"/>
</dbReference>
<evidence type="ECO:0000256" key="1">
    <source>
        <dbReference type="ARBA" id="ARBA00001031"/>
    </source>
</evidence>
<dbReference type="EMBL" id="DRZI01000156">
    <property type="protein sequence ID" value="HHP81746.1"/>
    <property type="molecule type" value="Genomic_DNA"/>
</dbReference>
<dbReference type="InterPro" id="IPR001347">
    <property type="entry name" value="SIS_dom"/>
</dbReference>
<dbReference type="CDD" id="cd05008">
    <property type="entry name" value="SIS_GlmS_GlmD_1"/>
    <property type="match status" value="1"/>
</dbReference>
<evidence type="ECO:0000259" key="7">
    <source>
        <dbReference type="PROSITE" id="PS51278"/>
    </source>
</evidence>
<feature type="domain" description="Glutamine amidotransferase type-2" evidence="7">
    <location>
        <begin position="2"/>
        <end position="220"/>
    </location>
</feature>
<dbReference type="PROSITE" id="PS51464">
    <property type="entry name" value="SIS"/>
    <property type="match status" value="2"/>
</dbReference>
<dbReference type="GO" id="GO:0006002">
    <property type="term" value="P:fructose 6-phosphate metabolic process"/>
    <property type="evidence" value="ECO:0007669"/>
    <property type="project" value="TreeGrafter"/>
</dbReference>
<evidence type="ECO:0000259" key="8">
    <source>
        <dbReference type="PROSITE" id="PS51464"/>
    </source>
</evidence>
<evidence type="ECO:0000256" key="2">
    <source>
        <dbReference type="ARBA" id="ARBA00012916"/>
    </source>
</evidence>
<dbReference type="PANTHER" id="PTHR10937:SF0">
    <property type="entry name" value="GLUTAMINE--FRUCTOSE-6-PHOSPHATE TRANSAMINASE (ISOMERIZING)"/>
    <property type="match status" value="1"/>
</dbReference>
<dbReference type="InterPro" id="IPR017932">
    <property type="entry name" value="GATase_2_dom"/>
</dbReference>
<keyword evidence="6" id="KW-0315">Glutamine amidotransferase</keyword>
<feature type="domain" description="SIS" evidence="8">
    <location>
        <begin position="456"/>
        <end position="599"/>
    </location>
</feature>